<protein>
    <submittedName>
        <fullName evidence="9">Uncharacterized protein</fullName>
    </submittedName>
</protein>
<dbReference type="InterPro" id="IPR046956">
    <property type="entry name" value="RLP23-like"/>
</dbReference>
<dbReference type="PANTHER" id="PTHR48063:SF112">
    <property type="entry name" value="RECEPTOR LIKE PROTEIN 30-LIKE"/>
    <property type="match status" value="1"/>
</dbReference>
<keyword evidence="4 8" id="KW-1133">Transmembrane helix</keyword>
<dbReference type="InterPro" id="IPR001611">
    <property type="entry name" value="Leu-rich_rpt"/>
</dbReference>
<name>A0A835IIP9_9MAGN</name>
<keyword evidence="3" id="KW-0732">Signal</keyword>
<dbReference type="SUPFAM" id="SSF52058">
    <property type="entry name" value="L domain-like"/>
    <property type="match status" value="1"/>
</dbReference>
<evidence type="ECO:0000256" key="1">
    <source>
        <dbReference type="ARBA" id="ARBA00004479"/>
    </source>
</evidence>
<dbReference type="Pfam" id="PF00560">
    <property type="entry name" value="LRR_1"/>
    <property type="match status" value="2"/>
</dbReference>
<evidence type="ECO:0000256" key="5">
    <source>
        <dbReference type="ARBA" id="ARBA00023136"/>
    </source>
</evidence>
<dbReference type="OrthoDB" id="1060944at2759"/>
<feature type="region of interest" description="Disordered" evidence="7">
    <location>
        <begin position="67"/>
        <end position="91"/>
    </location>
</feature>
<dbReference type="GO" id="GO:0016020">
    <property type="term" value="C:membrane"/>
    <property type="evidence" value="ECO:0007669"/>
    <property type="project" value="UniProtKB-SubCell"/>
</dbReference>
<comment type="subcellular location">
    <subcellularLocation>
        <location evidence="1">Membrane</location>
        <topology evidence="1">Single-pass type I membrane protein</topology>
    </subcellularLocation>
</comment>
<dbReference type="InterPro" id="IPR032675">
    <property type="entry name" value="LRR_dom_sf"/>
</dbReference>
<organism evidence="9 10">
    <name type="scientific">Coptis chinensis</name>
    <dbReference type="NCBI Taxonomy" id="261450"/>
    <lineage>
        <taxon>Eukaryota</taxon>
        <taxon>Viridiplantae</taxon>
        <taxon>Streptophyta</taxon>
        <taxon>Embryophyta</taxon>
        <taxon>Tracheophyta</taxon>
        <taxon>Spermatophyta</taxon>
        <taxon>Magnoliopsida</taxon>
        <taxon>Ranunculales</taxon>
        <taxon>Ranunculaceae</taxon>
        <taxon>Coptidoideae</taxon>
        <taxon>Coptis</taxon>
    </lineage>
</organism>
<gene>
    <name evidence="9" type="ORF">IFM89_039006</name>
</gene>
<dbReference type="PANTHER" id="PTHR48063">
    <property type="entry name" value="LRR RECEPTOR-LIKE KINASE"/>
    <property type="match status" value="1"/>
</dbReference>
<dbReference type="PRINTS" id="PR00019">
    <property type="entry name" value="LEURICHRPT"/>
</dbReference>
<evidence type="ECO:0000313" key="10">
    <source>
        <dbReference type="Proteomes" id="UP000631114"/>
    </source>
</evidence>
<keyword evidence="5 8" id="KW-0472">Membrane</keyword>
<dbReference type="Proteomes" id="UP000631114">
    <property type="component" value="Unassembled WGS sequence"/>
</dbReference>
<evidence type="ECO:0000313" key="9">
    <source>
        <dbReference type="EMBL" id="KAF9617824.1"/>
    </source>
</evidence>
<dbReference type="Gene3D" id="3.80.10.10">
    <property type="entry name" value="Ribonuclease Inhibitor"/>
    <property type="match status" value="1"/>
</dbReference>
<dbReference type="PROSITE" id="PS51450">
    <property type="entry name" value="LRR"/>
    <property type="match status" value="1"/>
</dbReference>
<evidence type="ECO:0000256" key="3">
    <source>
        <dbReference type="ARBA" id="ARBA00022729"/>
    </source>
</evidence>
<sequence length="150" mass="16744">MKSLESLDLSMNQLSGSIPESISALSSLSHLNLSYSNLSGPIPSGNQLQTFEDTSIYEGNPELCGPPIEKKCRGDEPSQTPAHAVSKDDDEGDDLEMSWFYIGMASGFFVGTLGVFSVLWFKKSWRYAYFQYAEDINDGFHVLKRKEIEE</sequence>
<accession>A0A835IIP9</accession>
<dbReference type="AlphaFoldDB" id="A0A835IIP9"/>
<evidence type="ECO:0000256" key="2">
    <source>
        <dbReference type="ARBA" id="ARBA00022692"/>
    </source>
</evidence>
<keyword evidence="6" id="KW-0325">Glycoprotein</keyword>
<proteinExistence type="predicted"/>
<keyword evidence="10" id="KW-1185">Reference proteome</keyword>
<evidence type="ECO:0000256" key="6">
    <source>
        <dbReference type="ARBA" id="ARBA00023180"/>
    </source>
</evidence>
<feature type="transmembrane region" description="Helical" evidence="8">
    <location>
        <begin position="99"/>
        <end position="121"/>
    </location>
</feature>
<reference evidence="9 10" key="1">
    <citation type="submission" date="2020-10" db="EMBL/GenBank/DDBJ databases">
        <title>The Coptis chinensis genome and diversification of protoberbering-type alkaloids.</title>
        <authorList>
            <person name="Wang B."/>
            <person name="Shu S."/>
            <person name="Song C."/>
            <person name="Liu Y."/>
        </authorList>
    </citation>
    <scope>NUCLEOTIDE SEQUENCE [LARGE SCALE GENOMIC DNA]</scope>
    <source>
        <strain evidence="9">HL-2020</strain>
        <tissue evidence="9">Leaf</tissue>
    </source>
</reference>
<evidence type="ECO:0000256" key="4">
    <source>
        <dbReference type="ARBA" id="ARBA00022989"/>
    </source>
</evidence>
<keyword evidence="2 8" id="KW-0812">Transmembrane</keyword>
<evidence type="ECO:0000256" key="8">
    <source>
        <dbReference type="SAM" id="Phobius"/>
    </source>
</evidence>
<dbReference type="EMBL" id="JADFTS010000003">
    <property type="protein sequence ID" value="KAF9617824.1"/>
    <property type="molecule type" value="Genomic_DNA"/>
</dbReference>
<comment type="caution">
    <text evidence="9">The sequence shown here is derived from an EMBL/GenBank/DDBJ whole genome shotgun (WGS) entry which is preliminary data.</text>
</comment>
<evidence type="ECO:0000256" key="7">
    <source>
        <dbReference type="SAM" id="MobiDB-lite"/>
    </source>
</evidence>